<dbReference type="Proteomes" id="UP000298763">
    <property type="component" value="Chromosome"/>
</dbReference>
<evidence type="ECO:0000313" key="8">
    <source>
        <dbReference type="EMBL" id="QCP13606.1"/>
    </source>
</evidence>
<dbReference type="GO" id="GO:0004650">
    <property type="term" value="F:polygalacturonase activity"/>
    <property type="evidence" value="ECO:0007669"/>
    <property type="project" value="InterPro"/>
</dbReference>
<dbReference type="InterPro" id="IPR011050">
    <property type="entry name" value="Pectin_lyase_fold/virulence"/>
</dbReference>
<gene>
    <name evidence="8" type="ORF">FCL38_26580</name>
    <name evidence="7" type="ORF">FHS02_004360</name>
</gene>
<feature type="signal peptide" evidence="6">
    <location>
        <begin position="1"/>
        <end position="25"/>
    </location>
</feature>
<keyword evidence="3 4" id="KW-0326">Glycosidase</keyword>
<dbReference type="GO" id="GO:0005975">
    <property type="term" value="P:carbohydrate metabolic process"/>
    <property type="evidence" value="ECO:0007669"/>
    <property type="project" value="InterPro"/>
</dbReference>
<feature type="chain" id="PRO_5043915842" evidence="6">
    <location>
        <begin position="26"/>
        <end position="484"/>
    </location>
</feature>
<keyword evidence="9" id="KW-1185">Reference proteome</keyword>
<dbReference type="PANTHER" id="PTHR31339:SF9">
    <property type="entry name" value="PLASMIN AND FIBRONECTIN-BINDING PROTEIN A"/>
    <property type="match status" value="1"/>
</dbReference>
<keyword evidence="6" id="KW-0732">Signal</keyword>
<dbReference type="InterPro" id="IPR051801">
    <property type="entry name" value="GH28_Enzymes"/>
</dbReference>
<evidence type="ECO:0000256" key="2">
    <source>
        <dbReference type="ARBA" id="ARBA00022801"/>
    </source>
</evidence>
<evidence type="ECO:0000313" key="7">
    <source>
        <dbReference type="EMBL" id="MBB3223514.1"/>
    </source>
</evidence>
<dbReference type="Proteomes" id="UP000584325">
    <property type="component" value="Unassembled WGS sequence"/>
</dbReference>
<dbReference type="OrthoDB" id="9795222at2"/>
<dbReference type="EMBL" id="JACHXS010000009">
    <property type="protein sequence ID" value="MBB3223514.1"/>
    <property type="molecule type" value="Genomic_DNA"/>
</dbReference>
<evidence type="ECO:0000256" key="3">
    <source>
        <dbReference type="ARBA" id="ARBA00023295"/>
    </source>
</evidence>
<dbReference type="PANTHER" id="PTHR31339">
    <property type="entry name" value="PECTIN LYASE-RELATED"/>
    <property type="match status" value="1"/>
</dbReference>
<dbReference type="InterPro" id="IPR006626">
    <property type="entry name" value="PbH1"/>
</dbReference>
<evidence type="ECO:0000256" key="6">
    <source>
        <dbReference type="SAM" id="SignalP"/>
    </source>
</evidence>
<keyword evidence="2 4" id="KW-0378">Hydrolase</keyword>
<dbReference type="SUPFAM" id="SSF51126">
    <property type="entry name" value="Pectin lyase-like"/>
    <property type="match status" value="1"/>
</dbReference>
<dbReference type="RefSeq" id="WP_137316385.1">
    <property type="nucleotide sequence ID" value="NZ_CP040017.1"/>
</dbReference>
<dbReference type="EMBL" id="CP040017">
    <property type="protein sequence ID" value="QCP13606.1"/>
    <property type="molecule type" value="Genomic_DNA"/>
</dbReference>
<name>A0A4P8HW35_9BURK</name>
<feature type="compositionally biased region" description="Basic and acidic residues" evidence="5">
    <location>
        <begin position="468"/>
        <end position="484"/>
    </location>
</feature>
<accession>A0A4P8HW35</accession>
<sequence length="484" mass="53091">MTHWLRALAAILLSAAFMMSNATHAAAASPDFSVAKYGAKPDGKTMNTKAIQAAIDAAAKQGGTVTFPAGTYLTGSIFVKSGVTLKVGKGVTLLGSQDIKDYPVLPTRIAGIEMKWPAALVNVYQQDNARIEGEGTIDGDGKVFWDSYWTLRKQYEPRGLRWASDYDAQRPRLIQVFDSKDVKLGGGLLLKRAGFWTVHICYSESVTIDGVIIRNNQDGLGPSTDGIDIDSSKKILVQNADIDVNDDALCMKAGRDSDGLRVARRTEDVVVRDSIVRSGAAGFTFGSETSGGFRNIEAYNITVLDKVPVGILFKSAHTRGGFGENIRLHDFTMKGTPVVLRITMNWNPSYSYAKIPDDVKDVPPYWKVLATQVPKEQGMAQLRDVQIWNIKATGAKTAFEVDSYKEKPATRFTLKNLDIQAEQGGHLYDIADWTFENARLKLGKPVEMEDGKAVRGLAQGSFVVQPRPIKEDPSKKSFEEQDKS</sequence>
<evidence type="ECO:0000313" key="10">
    <source>
        <dbReference type="Proteomes" id="UP000584325"/>
    </source>
</evidence>
<evidence type="ECO:0000256" key="1">
    <source>
        <dbReference type="ARBA" id="ARBA00008834"/>
    </source>
</evidence>
<dbReference type="SMART" id="SM00710">
    <property type="entry name" value="PbH1"/>
    <property type="match status" value="3"/>
</dbReference>
<feature type="region of interest" description="Disordered" evidence="5">
    <location>
        <begin position="464"/>
        <end position="484"/>
    </location>
</feature>
<evidence type="ECO:0000256" key="5">
    <source>
        <dbReference type="SAM" id="MobiDB-lite"/>
    </source>
</evidence>
<dbReference type="InterPro" id="IPR000743">
    <property type="entry name" value="Glyco_hydro_28"/>
</dbReference>
<reference evidence="8 9" key="1">
    <citation type="submission" date="2019-05" db="EMBL/GenBank/DDBJ databases">
        <title>Draft Genome Sequences of Six Type Strains of the Genus Massilia.</title>
        <authorList>
            <person name="Miess H."/>
            <person name="Frediansyhah A."/>
            <person name="Gross H."/>
        </authorList>
    </citation>
    <scope>NUCLEOTIDE SEQUENCE [LARGE SCALE GENOMIC DNA]</scope>
    <source>
        <strain evidence="8 9">DSMZ 26121</strain>
    </source>
</reference>
<dbReference type="InterPro" id="IPR012334">
    <property type="entry name" value="Pectin_lyas_fold"/>
</dbReference>
<reference evidence="7 10" key="2">
    <citation type="submission" date="2020-08" db="EMBL/GenBank/DDBJ databases">
        <title>Genomic Encyclopedia of Type Strains, Phase III (KMG-III): the genomes of soil and plant-associated and newly described type strains.</title>
        <authorList>
            <person name="Whitman W."/>
        </authorList>
    </citation>
    <scope>NUCLEOTIDE SEQUENCE [LARGE SCALE GENOMIC DNA]</scope>
    <source>
        <strain evidence="7 10">CECT 7753</strain>
    </source>
</reference>
<evidence type="ECO:0000313" key="9">
    <source>
        <dbReference type="Proteomes" id="UP000298763"/>
    </source>
</evidence>
<proteinExistence type="inferred from homology"/>
<protein>
    <submittedName>
        <fullName evidence="8">Glycoside hydrolase family 28 protein</fullName>
    </submittedName>
    <submittedName>
        <fullName evidence="7">Polygalacturonase</fullName>
    </submittedName>
</protein>
<dbReference type="Gene3D" id="2.160.20.10">
    <property type="entry name" value="Single-stranded right-handed beta-helix, Pectin lyase-like"/>
    <property type="match status" value="1"/>
</dbReference>
<dbReference type="Pfam" id="PF00295">
    <property type="entry name" value="Glyco_hydro_28"/>
    <property type="match status" value="1"/>
</dbReference>
<comment type="similarity">
    <text evidence="1 4">Belongs to the glycosyl hydrolase 28 family.</text>
</comment>
<organism evidence="7 10">
    <name type="scientific">Pseudoduganella umbonata</name>
    <dbReference type="NCBI Taxonomy" id="864828"/>
    <lineage>
        <taxon>Bacteria</taxon>
        <taxon>Pseudomonadati</taxon>
        <taxon>Pseudomonadota</taxon>
        <taxon>Betaproteobacteria</taxon>
        <taxon>Burkholderiales</taxon>
        <taxon>Oxalobacteraceae</taxon>
        <taxon>Telluria group</taxon>
        <taxon>Pseudoduganella</taxon>
    </lineage>
</organism>
<evidence type="ECO:0000256" key="4">
    <source>
        <dbReference type="RuleBase" id="RU361169"/>
    </source>
</evidence>
<dbReference type="AlphaFoldDB" id="A0A4P8HW35"/>